<dbReference type="SUPFAM" id="SSF54928">
    <property type="entry name" value="RNA-binding domain, RBD"/>
    <property type="match status" value="1"/>
</dbReference>
<dbReference type="InterPro" id="IPR035979">
    <property type="entry name" value="RBD_domain_sf"/>
</dbReference>
<dbReference type="InterPro" id="IPR050666">
    <property type="entry name" value="ESRP"/>
</dbReference>
<protein>
    <submittedName>
        <fullName evidence="6">RNA recognition family protein</fullName>
    </submittedName>
</protein>
<reference evidence="6 7" key="1">
    <citation type="submission" date="2016-10" db="EMBL/GenBank/DDBJ databases">
        <title>Reductive evolution of mitochondrial metabolism and differential evolution of invasion-related proteins in Cryptosporidium.</title>
        <authorList>
            <person name="Liu S."/>
            <person name="Roellig D.M."/>
            <person name="Guo Y."/>
            <person name="Li N."/>
            <person name="Frace M.A."/>
            <person name="Tang K."/>
            <person name="Zhang L."/>
            <person name="Feng Y."/>
            <person name="Xiao L."/>
        </authorList>
    </citation>
    <scope>NUCLEOTIDE SEQUENCE [LARGE SCALE GENOMIC DNA]</scope>
    <source>
        <strain evidence="6">30847</strain>
    </source>
</reference>
<keyword evidence="7" id="KW-1185">Reference proteome</keyword>
<feature type="region of interest" description="Disordered" evidence="4">
    <location>
        <begin position="298"/>
        <end position="455"/>
    </location>
</feature>
<dbReference type="EMBL" id="LRBS01000090">
    <property type="protein sequence ID" value="OII75138.1"/>
    <property type="molecule type" value="Genomic_DNA"/>
</dbReference>
<evidence type="ECO:0000256" key="4">
    <source>
        <dbReference type="SAM" id="MobiDB-lite"/>
    </source>
</evidence>
<name>A0A1J4MLK1_9CRYT</name>
<evidence type="ECO:0000313" key="6">
    <source>
        <dbReference type="EMBL" id="OII75138.1"/>
    </source>
</evidence>
<feature type="compositionally biased region" description="Polar residues" evidence="4">
    <location>
        <begin position="381"/>
        <end position="390"/>
    </location>
</feature>
<evidence type="ECO:0000256" key="1">
    <source>
        <dbReference type="ARBA" id="ARBA00022737"/>
    </source>
</evidence>
<dbReference type="VEuPathDB" id="CryptoDB:cand_004040"/>
<dbReference type="AlphaFoldDB" id="A0A1J4MLK1"/>
<evidence type="ECO:0000259" key="5">
    <source>
        <dbReference type="PROSITE" id="PS50102"/>
    </source>
</evidence>
<comment type="caution">
    <text evidence="6">The sequence shown here is derived from an EMBL/GenBank/DDBJ whole genome shotgun (WGS) entry which is preliminary data.</text>
</comment>
<evidence type="ECO:0000313" key="7">
    <source>
        <dbReference type="Proteomes" id="UP000186804"/>
    </source>
</evidence>
<feature type="compositionally biased region" description="Basic and acidic residues" evidence="4">
    <location>
        <begin position="433"/>
        <end position="447"/>
    </location>
</feature>
<feature type="compositionally biased region" description="Polar residues" evidence="4">
    <location>
        <begin position="305"/>
        <end position="332"/>
    </location>
</feature>
<feature type="compositionally biased region" description="Basic and acidic residues" evidence="4">
    <location>
        <begin position="333"/>
        <end position="347"/>
    </location>
</feature>
<feature type="region of interest" description="Disordered" evidence="4">
    <location>
        <begin position="169"/>
        <end position="270"/>
    </location>
</feature>
<dbReference type="GeneID" id="92364589"/>
<dbReference type="RefSeq" id="XP_067067408.1">
    <property type="nucleotide sequence ID" value="XM_067210648.1"/>
</dbReference>
<keyword evidence="2 3" id="KW-0694">RNA-binding</keyword>
<feature type="compositionally biased region" description="Polar residues" evidence="4">
    <location>
        <begin position="413"/>
        <end position="432"/>
    </location>
</feature>
<feature type="compositionally biased region" description="Polar residues" evidence="4">
    <location>
        <begin position="184"/>
        <end position="194"/>
    </location>
</feature>
<feature type="domain" description="RRM" evidence="5">
    <location>
        <begin position="88"/>
        <end position="165"/>
    </location>
</feature>
<dbReference type="InterPro" id="IPR012677">
    <property type="entry name" value="Nucleotide-bd_a/b_plait_sf"/>
</dbReference>
<dbReference type="OrthoDB" id="48651at2759"/>
<evidence type="ECO:0000256" key="2">
    <source>
        <dbReference type="ARBA" id="ARBA00022884"/>
    </source>
</evidence>
<dbReference type="InterPro" id="IPR000504">
    <property type="entry name" value="RRM_dom"/>
</dbReference>
<dbReference type="SMART" id="SM00360">
    <property type="entry name" value="RRM"/>
    <property type="match status" value="1"/>
</dbReference>
<dbReference type="PANTHER" id="PTHR13976">
    <property type="entry name" value="HETEROGENEOUS NUCLEAR RIBONUCLEOPROTEIN-RELATED"/>
    <property type="match status" value="1"/>
</dbReference>
<feature type="compositionally biased region" description="Basic and acidic residues" evidence="4">
    <location>
        <begin position="195"/>
        <end position="210"/>
    </location>
</feature>
<proteinExistence type="predicted"/>
<dbReference type="Proteomes" id="UP000186804">
    <property type="component" value="Unassembled WGS sequence"/>
</dbReference>
<keyword evidence="1" id="KW-0677">Repeat</keyword>
<feature type="compositionally biased region" description="Polar residues" evidence="4">
    <location>
        <begin position="239"/>
        <end position="252"/>
    </location>
</feature>
<dbReference type="PROSITE" id="PS50102">
    <property type="entry name" value="RRM"/>
    <property type="match status" value="1"/>
</dbReference>
<sequence length="455" mass="51570">MTSSNTEGELCKSRITRWADVEAEEDDLDMPIPNTRCEVDKSSNIGELPVNIDKSRSDNNRRRYKTTQNKIEHNSKKNLLNLPKDPPFILRLANLDYNLQQSDIVDFFKSHNIETTTVKLSTKNGNNDGTAIVEFGNYEDLETTANQYDGFVIGSRSIRVTTAWTRNKLGERHNRGNNTGNNTLIQSGISSASRGQRDNRNHTQSRRELSPDFTIVRKNVKNENAKNNTFPEEPKKDVNTPSIESNTGVTTKDQGERPKLNLKPRSKPLENGNNIVEVYNEAKSRIFGSARPVQQNIELKRKSEIQSGVQPTSEGKTGTSNYQKQVANPQPSNERRWGFNNQKDKGRYNKGYGDIYSRDSQHSKSKNQKGNDNQDVDRSMALSNTNLTDSTPKEVSYNHQSNKSEVESRRTKYNSINNNRHTNQGSKWSGSKNRNDSANKGHVETRNRFAALDES</sequence>
<evidence type="ECO:0000256" key="3">
    <source>
        <dbReference type="PROSITE-ProRule" id="PRU00176"/>
    </source>
</evidence>
<dbReference type="GO" id="GO:0003723">
    <property type="term" value="F:RNA binding"/>
    <property type="evidence" value="ECO:0007669"/>
    <property type="project" value="UniProtKB-UniRule"/>
</dbReference>
<dbReference type="Gene3D" id="3.30.70.330">
    <property type="match status" value="1"/>
</dbReference>
<dbReference type="Pfam" id="PF00076">
    <property type="entry name" value="RRM_1"/>
    <property type="match status" value="1"/>
</dbReference>
<accession>A0A1J4MLK1</accession>
<organism evidence="6 7">
    <name type="scientific">Cryptosporidium andersoni</name>
    <dbReference type="NCBI Taxonomy" id="117008"/>
    <lineage>
        <taxon>Eukaryota</taxon>
        <taxon>Sar</taxon>
        <taxon>Alveolata</taxon>
        <taxon>Apicomplexa</taxon>
        <taxon>Conoidasida</taxon>
        <taxon>Coccidia</taxon>
        <taxon>Eucoccidiorida</taxon>
        <taxon>Eimeriorina</taxon>
        <taxon>Cryptosporidiidae</taxon>
        <taxon>Cryptosporidium</taxon>
    </lineage>
</organism>
<gene>
    <name evidence="6" type="ORF">cand_004040</name>
</gene>